<comment type="similarity">
    <text evidence="2">Belongs to the zinc-containing alcohol dehydrogenase family.</text>
</comment>
<dbReference type="EC" id="1.1.1.301" evidence="8"/>
<protein>
    <submittedName>
        <fullName evidence="8">D-arabitol-phosphate dehydrogenase</fullName>
        <ecNumber evidence="8">1.1.1.301</ecNumber>
    </submittedName>
</protein>
<dbReference type="OrthoDB" id="239596at2"/>
<gene>
    <name evidence="8" type="ORF">Pan14r_50690</name>
</gene>
<dbReference type="InterPro" id="IPR013149">
    <property type="entry name" value="ADH-like_C"/>
</dbReference>
<dbReference type="AlphaFoldDB" id="A0A5C5XT64"/>
<evidence type="ECO:0000259" key="6">
    <source>
        <dbReference type="Pfam" id="PF00107"/>
    </source>
</evidence>
<name>A0A5C5XT64_9PLAN</name>
<evidence type="ECO:0000313" key="9">
    <source>
        <dbReference type="Proteomes" id="UP000317238"/>
    </source>
</evidence>
<evidence type="ECO:0000256" key="5">
    <source>
        <dbReference type="ARBA" id="ARBA00023002"/>
    </source>
</evidence>
<dbReference type="PANTHER" id="PTHR43161:SF23">
    <property type="entry name" value="(R,R)-BUTANEDIOL DEHYDROGENASE-RELATED"/>
    <property type="match status" value="1"/>
</dbReference>
<keyword evidence="5 8" id="KW-0560">Oxidoreductase</keyword>
<accession>A0A5C5XT64</accession>
<evidence type="ECO:0000256" key="4">
    <source>
        <dbReference type="ARBA" id="ARBA00022833"/>
    </source>
</evidence>
<organism evidence="8 9">
    <name type="scientific">Crateriforma conspicua</name>
    <dbReference type="NCBI Taxonomy" id="2527996"/>
    <lineage>
        <taxon>Bacteria</taxon>
        <taxon>Pseudomonadati</taxon>
        <taxon>Planctomycetota</taxon>
        <taxon>Planctomycetia</taxon>
        <taxon>Planctomycetales</taxon>
        <taxon>Planctomycetaceae</taxon>
        <taxon>Crateriforma</taxon>
    </lineage>
</organism>
<keyword evidence="3" id="KW-0479">Metal-binding</keyword>
<comment type="caution">
    <text evidence="8">The sequence shown here is derived from an EMBL/GenBank/DDBJ whole genome shotgun (WGS) entry which is preliminary data.</text>
</comment>
<dbReference type="EMBL" id="SJPL01000002">
    <property type="protein sequence ID" value="TWT65523.1"/>
    <property type="molecule type" value="Genomic_DNA"/>
</dbReference>
<dbReference type="PANTHER" id="PTHR43161">
    <property type="entry name" value="SORBITOL DEHYDROGENASE"/>
    <property type="match status" value="1"/>
</dbReference>
<dbReference type="InterPro" id="IPR011032">
    <property type="entry name" value="GroES-like_sf"/>
</dbReference>
<dbReference type="InterPro" id="IPR013154">
    <property type="entry name" value="ADH-like_N"/>
</dbReference>
<proteinExistence type="inferred from homology"/>
<dbReference type="Pfam" id="PF08240">
    <property type="entry name" value="ADH_N"/>
    <property type="match status" value="1"/>
</dbReference>
<dbReference type="InterPro" id="IPR036291">
    <property type="entry name" value="NAD(P)-bd_dom_sf"/>
</dbReference>
<dbReference type="SUPFAM" id="SSF50129">
    <property type="entry name" value="GroES-like"/>
    <property type="match status" value="1"/>
</dbReference>
<sequence>MKSAQYVGNRSIDIGDSQSIAPGPGEARLEVAYCGICGTDIHIFHGAMDQRVQMPQIIGHEVSATVAEVGPDVSDVQVGQRVAVRPLKFGQPASFDKGHAHVGKNLKFIGIDMPGGMQSSWTVPAYTLHALPDSLSMQHGAMIEPAAVACHDVRLGEVQSGETCVVIGGGPIGLLIALVAMDKGAKVILSEVNESRLALAKSLGMEAVNPMQQDLVAEVSKLTDGGMADCVFEVSGSAPGVEVMTELPNVRGRIVMVAIHPQPKPVNLFKFFWSEIRMIGARLYEEQDFDEAIRLADADKLHLDKLITEVVPIEKTQQTFEAIDANPDGIKYLIQCNA</sequence>
<dbReference type="GO" id="GO:0046872">
    <property type="term" value="F:metal ion binding"/>
    <property type="evidence" value="ECO:0007669"/>
    <property type="project" value="UniProtKB-KW"/>
</dbReference>
<feature type="domain" description="Alcohol dehydrogenase-like N-terminal" evidence="7">
    <location>
        <begin position="23"/>
        <end position="133"/>
    </location>
</feature>
<evidence type="ECO:0000259" key="7">
    <source>
        <dbReference type="Pfam" id="PF08240"/>
    </source>
</evidence>
<dbReference type="SUPFAM" id="SSF51735">
    <property type="entry name" value="NAD(P)-binding Rossmann-fold domains"/>
    <property type="match status" value="1"/>
</dbReference>
<evidence type="ECO:0000313" key="8">
    <source>
        <dbReference type="EMBL" id="TWT65523.1"/>
    </source>
</evidence>
<feature type="domain" description="Alcohol dehydrogenase-like C-terminal" evidence="6">
    <location>
        <begin position="171"/>
        <end position="296"/>
    </location>
</feature>
<dbReference type="Proteomes" id="UP000317238">
    <property type="component" value="Unassembled WGS sequence"/>
</dbReference>
<evidence type="ECO:0000256" key="3">
    <source>
        <dbReference type="ARBA" id="ARBA00022723"/>
    </source>
</evidence>
<dbReference type="Pfam" id="PF00107">
    <property type="entry name" value="ADH_zinc_N"/>
    <property type="match status" value="1"/>
</dbReference>
<evidence type="ECO:0000256" key="2">
    <source>
        <dbReference type="ARBA" id="ARBA00008072"/>
    </source>
</evidence>
<comment type="cofactor">
    <cofactor evidence="1">
        <name>Zn(2+)</name>
        <dbReference type="ChEBI" id="CHEBI:29105"/>
    </cofactor>
</comment>
<dbReference type="GO" id="GO:0016491">
    <property type="term" value="F:oxidoreductase activity"/>
    <property type="evidence" value="ECO:0007669"/>
    <property type="project" value="UniProtKB-KW"/>
</dbReference>
<dbReference type="Gene3D" id="3.40.50.720">
    <property type="entry name" value="NAD(P)-binding Rossmann-like Domain"/>
    <property type="match status" value="1"/>
</dbReference>
<dbReference type="RefSeq" id="WP_146440847.1">
    <property type="nucleotide sequence ID" value="NZ_SJPL01000002.1"/>
</dbReference>
<keyword evidence="4" id="KW-0862">Zinc</keyword>
<reference evidence="8 9" key="1">
    <citation type="submission" date="2019-02" db="EMBL/GenBank/DDBJ databases">
        <title>Deep-cultivation of Planctomycetes and their phenomic and genomic characterization uncovers novel biology.</title>
        <authorList>
            <person name="Wiegand S."/>
            <person name="Jogler M."/>
            <person name="Boedeker C."/>
            <person name="Pinto D."/>
            <person name="Vollmers J."/>
            <person name="Rivas-Marin E."/>
            <person name="Kohn T."/>
            <person name="Peeters S.H."/>
            <person name="Heuer A."/>
            <person name="Rast P."/>
            <person name="Oberbeckmann S."/>
            <person name="Bunk B."/>
            <person name="Jeske O."/>
            <person name="Meyerdierks A."/>
            <person name="Storesund J.E."/>
            <person name="Kallscheuer N."/>
            <person name="Luecker S."/>
            <person name="Lage O.M."/>
            <person name="Pohl T."/>
            <person name="Merkel B.J."/>
            <person name="Hornburger P."/>
            <person name="Mueller R.-W."/>
            <person name="Bruemmer F."/>
            <person name="Labrenz M."/>
            <person name="Spormann A.M."/>
            <person name="Op Den Camp H."/>
            <person name="Overmann J."/>
            <person name="Amann R."/>
            <person name="Jetten M.S.M."/>
            <person name="Mascher T."/>
            <person name="Medema M.H."/>
            <person name="Devos D.P."/>
            <person name="Kaster A.-K."/>
            <person name="Ovreas L."/>
            <person name="Rohde M."/>
            <person name="Galperin M.Y."/>
            <person name="Jogler C."/>
        </authorList>
    </citation>
    <scope>NUCLEOTIDE SEQUENCE [LARGE SCALE GENOMIC DNA]</scope>
    <source>
        <strain evidence="8 9">Pan14r</strain>
    </source>
</reference>
<dbReference type="Gene3D" id="3.90.180.10">
    <property type="entry name" value="Medium-chain alcohol dehydrogenases, catalytic domain"/>
    <property type="match status" value="1"/>
</dbReference>
<keyword evidence="9" id="KW-1185">Reference proteome</keyword>
<evidence type="ECO:0000256" key="1">
    <source>
        <dbReference type="ARBA" id="ARBA00001947"/>
    </source>
</evidence>